<evidence type="ECO:0000259" key="1">
    <source>
        <dbReference type="Pfam" id="PF03572"/>
    </source>
</evidence>
<evidence type="ECO:0000313" key="2">
    <source>
        <dbReference type="EMBL" id="QPI50329.1"/>
    </source>
</evidence>
<dbReference type="SUPFAM" id="SSF52096">
    <property type="entry name" value="ClpP/crotonase"/>
    <property type="match status" value="1"/>
</dbReference>
<keyword evidence="3" id="KW-1185">Reference proteome</keyword>
<organism evidence="2 3">
    <name type="scientific">Massilia antarctica</name>
    <dbReference type="NCBI Taxonomy" id="2765360"/>
    <lineage>
        <taxon>Bacteria</taxon>
        <taxon>Pseudomonadati</taxon>
        <taxon>Pseudomonadota</taxon>
        <taxon>Betaproteobacteria</taxon>
        <taxon>Burkholderiales</taxon>
        <taxon>Oxalobacteraceae</taxon>
        <taxon>Telluria group</taxon>
        <taxon>Massilia</taxon>
    </lineage>
</organism>
<protein>
    <recommendedName>
        <fullName evidence="1">Tail specific protease domain-containing protein</fullName>
    </recommendedName>
</protein>
<dbReference type="PANTHER" id="PTHR32060">
    <property type="entry name" value="TAIL-SPECIFIC PROTEASE"/>
    <property type="match status" value="1"/>
</dbReference>
<dbReference type="InterPro" id="IPR029045">
    <property type="entry name" value="ClpP/crotonase-like_dom_sf"/>
</dbReference>
<reference evidence="2 3" key="1">
    <citation type="submission" date="2020-11" db="EMBL/GenBank/DDBJ databases">
        <authorList>
            <person name="Sun Q."/>
        </authorList>
    </citation>
    <scope>NUCLEOTIDE SEQUENCE [LARGE SCALE GENOMIC DNA]</scope>
    <source>
        <strain evidence="2 3">P8398</strain>
    </source>
</reference>
<evidence type="ECO:0000313" key="3">
    <source>
        <dbReference type="Proteomes" id="UP000662888"/>
    </source>
</evidence>
<gene>
    <name evidence="2" type="ORF">IV454_01435</name>
</gene>
<dbReference type="EMBL" id="CP065053">
    <property type="protein sequence ID" value="QPI50329.1"/>
    <property type="molecule type" value="Genomic_DNA"/>
</dbReference>
<dbReference type="PANTHER" id="PTHR32060:SF22">
    <property type="entry name" value="CARBOXYL-TERMINAL-PROCESSING PEPTIDASE 3, CHLOROPLASTIC"/>
    <property type="match status" value="1"/>
</dbReference>
<dbReference type="RefSeq" id="WP_206089865.1">
    <property type="nucleotide sequence ID" value="NZ_CP065053.1"/>
</dbReference>
<dbReference type="InterPro" id="IPR005151">
    <property type="entry name" value="Tail-specific_protease"/>
</dbReference>
<proteinExistence type="predicted"/>
<dbReference type="Pfam" id="PF03572">
    <property type="entry name" value="Peptidase_S41"/>
    <property type="match status" value="1"/>
</dbReference>
<sequence length="537" mass="56978">MSSHEKPAQAMTAARTGANQPLRGAAVALLSALILTSTPMWAKAEESAARADPAPSFDVKPWLADYDSLKTQLEQQYSHLAWFGSPQGGVNLPQLDRRTRRILQQADNDDDTKAALFAFVNAFHDGHLRQKPSLAPARGETINPPMPAIDKMDAVSACAAIGVGPASAIPFSLPMEGLANFTLTADGMVQPFRTGVLRTDAGMRIGVIRIPTFVTAEYATLCQSAWAALKTAATPVDANTLGQAMEGAWLAALAEQLKRMQAQGLSALVVDVGNNGGGGDTGDSSARLFTSRPVKSARLLMAAAPANTAYFDEQLDGLRKALKMPPDVQAGLQSALRKAVSDFENRKADLSKRACDMAWVWREQRPFSPTACSRLIDAGYASGAVDFLAPLKPGHAEAAASLYWPAVADAYRGTWTGPVYVLTNAKVASAAEMFAATMRDNGIAKIIGARTMGLGCGNMQKQRMIVLEHAQLRFQAPDCVRLRADGSDEVAGIAPDLPLLPTEGESGRARAGRLFHMIETDLNAGNLGAALRGPGAQ</sequence>
<accession>A0AA49A8G1</accession>
<dbReference type="Gene3D" id="3.90.226.10">
    <property type="entry name" value="2-enoyl-CoA Hydratase, Chain A, domain 1"/>
    <property type="match status" value="1"/>
</dbReference>
<dbReference type="Proteomes" id="UP000662888">
    <property type="component" value="Chromosome"/>
</dbReference>
<feature type="domain" description="Tail specific protease" evidence="1">
    <location>
        <begin position="205"/>
        <end position="462"/>
    </location>
</feature>
<name>A0AA49A8G1_9BURK</name>